<accession>A0A9P6JKF9</accession>
<protein>
    <submittedName>
        <fullName evidence="2">Uncharacterized protein</fullName>
    </submittedName>
</protein>
<dbReference type="AlphaFoldDB" id="A0A9P6JKF9"/>
<evidence type="ECO:0000256" key="1">
    <source>
        <dbReference type="SAM" id="Phobius"/>
    </source>
</evidence>
<gene>
    <name evidence="2" type="ORF">CPB83DRAFT_649611</name>
</gene>
<comment type="caution">
    <text evidence="2">The sequence shown here is derived from an EMBL/GenBank/DDBJ whole genome shotgun (WGS) entry which is preliminary data.</text>
</comment>
<feature type="transmembrane region" description="Helical" evidence="1">
    <location>
        <begin position="15"/>
        <end position="34"/>
    </location>
</feature>
<organism evidence="2 3">
    <name type="scientific">Crepidotus variabilis</name>
    <dbReference type="NCBI Taxonomy" id="179855"/>
    <lineage>
        <taxon>Eukaryota</taxon>
        <taxon>Fungi</taxon>
        <taxon>Dikarya</taxon>
        <taxon>Basidiomycota</taxon>
        <taxon>Agaricomycotina</taxon>
        <taxon>Agaricomycetes</taxon>
        <taxon>Agaricomycetidae</taxon>
        <taxon>Agaricales</taxon>
        <taxon>Agaricineae</taxon>
        <taxon>Crepidotaceae</taxon>
        <taxon>Crepidotus</taxon>
    </lineage>
</organism>
<keyword evidence="1" id="KW-1133">Transmembrane helix</keyword>
<reference evidence="2" key="1">
    <citation type="submission" date="2020-11" db="EMBL/GenBank/DDBJ databases">
        <authorList>
            <consortium name="DOE Joint Genome Institute"/>
            <person name="Ahrendt S."/>
            <person name="Riley R."/>
            <person name="Andreopoulos W."/>
            <person name="Labutti K."/>
            <person name="Pangilinan J."/>
            <person name="Ruiz-Duenas F.J."/>
            <person name="Barrasa J.M."/>
            <person name="Sanchez-Garcia M."/>
            <person name="Camarero S."/>
            <person name="Miyauchi S."/>
            <person name="Serrano A."/>
            <person name="Linde D."/>
            <person name="Babiker R."/>
            <person name="Drula E."/>
            <person name="Ayuso-Fernandez I."/>
            <person name="Pacheco R."/>
            <person name="Padilla G."/>
            <person name="Ferreira P."/>
            <person name="Barriuso J."/>
            <person name="Kellner H."/>
            <person name="Castanera R."/>
            <person name="Alfaro M."/>
            <person name="Ramirez L."/>
            <person name="Pisabarro A.G."/>
            <person name="Kuo A."/>
            <person name="Tritt A."/>
            <person name="Lipzen A."/>
            <person name="He G."/>
            <person name="Yan M."/>
            <person name="Ng V."/>
            <person name="Cullen D."/>
            <person name="Martin F."/>
            <person name="Rosso M.-N."/>
            <person name="Henrissat B."/>
            <person name="Hibbett D."/>
            <person name="Martinez A.T."/>
            <person name="Grigoriev I.V."/>
        </authorList>
    </citation>
    <scope>NUCLEOTIDE SEQUENCE</scope>
    <source>
        <strain evidence="2">CBS 506.95</strain>
    </source>
</reference>
<dbReference type="OrthoDB" id="7961613at2759"/>
<keyword evidence="1" id="KW-0472">Membrane</keyword>
<dbReference type="Proteomes" id="UP000807306">
    <property type="component" value="Unassembled WGS sequence"/>
</dbReference>
<name>A0A9P6JKF9_9AGAR</name>
<evidence type="ECO:0000313" key="3">
    <source>
        <dbReference type="Proteomes" id="UP000807306"/>
    </source>
</evidence>
<proteinExistence type="predicted"/>
<evidence type="ECO:0000313" key="2">
    <source>
        <dbReference type="EMBL" id="KAF9523820.1"/>
    </source>
</evidence>
<keyword evidence="1" id="KW-0812">Transmembrane</keyword>
<keyword evidence="3" id="KW-1185">Reference proteome</keyword>
<sequence>MVRAKLGVLDYVQRGVAYTCVGLCLYAVTMSVLIHRDTMRRGQGLMDERVKQGLPIPTTRKEEPSQEIEQTLAEQAVAIFKKRAT</sequence>
<dbReference type="EMBL" id="MU157909">
    <property type="protein sequence ID" value="KAF9523820.1"/>
    <property type="molecule type" value="Genomic_DNA"/>
</dbReference>